<dbReference type="PANTHER" id="PTHR21060">
    <property type="entry name" value="ACETATE KINASE"/>
    <property type="match status" value="1"/>
</dbReference>
<evidence type="ECO:0000256" key="7">
    <source>
        <dbReference type="RuleBase" id="RU003835"/>
    </source>
</evidence>
<comment type="subcellular location">
    <subcellularLocation>
        <location evidence="6">Cytoplasm</location>
    </subcellularLocation>
</comment>
<comment type="caution">
    <text evidence="8">The sequence shown here is derived from an EMBL/GenBank/DDBJ whole genome shotgun (WGS) entry which is preliminary data.</text>
</comment>
<comment type="pathway">
    <text evidence="6">Metabolic intermediate biosynthesis; acetyl-CoA biosynthesis; acetyl-CoA from acetate: step 1/2.</text>
</comment>
<evidence type="ECO:0000313" key="8">
    <source>
        <dbReference type="EMBL" id="MBO2445071.1"/>
    </source>
</evidence>
<feature type="site" description="Transition state stabilizer" evidence="6">
    <location>
        <position position="208"/>
    </location>
</feature>
<comment type="similarity">
    <text evidence="1 6 7">Belongs to the acetokinase family.</text>
</comment>
<dbReference type="SUPFAM" id="SSF53067">
    <property type="entry name" value="Actin-like ATPase domain"/>
    <property type="match status" value="2"/>
</dbReference>
<evidence type="ECO:0000256" key="5">
    <source>
        <dbReference type="ARBA" id="ARBA00022840"/>
    </source>
</evidence>
<keyword evidence="2 6" id="KW-0808">Transferase</keyword>
<keyword evidence="4 6" id="KW-0418">Kinase</keyword>
<dbReference type="InterPro" id="IPR043129">
    <property type="entry name" value="ATPase_NBD"/>
</dbReference>
<comment type="cofactor">
    <cofactor evidence="6">
        <name>Mg(2+)</name>
        <dbReference type="ChEBI" id="CHEBI:18420"/>
    </cofactor>
    <cofactor evidence="6">
        <name>Mn(2+)</name>
        <dbReference type="ChEBI" id="CHEBI:29035"/>
    </cofactor>
    <text evidence="6">Mg(2+). Can also accept Mn(2+).</text>
</comment>
<dbReference type="InterPro" id="IPR000890">
    <property type="entry name" value="Aliphatic_acid_kin_short-chain"/>
</dbReference>
<keyword evidence="5 6" id="KW-0067">ATP-binding</keyword>
<proteinExistence type="inferred from homology"/>
<feature type="binding site" evidence="6">
    <location>
        <position position="7"/>
    </location>
    <ligand>
        <name>Mg(2+)</name>
        <dbReference type="ChEBI" id="CHEBI:18420"/>
    </ligand>
</feature>
<dbReference type="HAMAP" id="MF_00020">
    <property type="entry name" value="Acetate_kinase"/>
    <property type="match status" value="1"/>
</dbReference>
<dbReference type="PRINTS" id="PR00471">
    <property type="entry name" value="ACETATEKNASE"/>
</dbReference>
<gene>
    <name evidence="6" type="primary">ackA</name>
    <name evidence="8" type="ORF">J4557_46965</name>
</gene>
<dbReference type="EC" id="2.7.2.1" evidence="6"/>
<dbReference type="RefSeq" id="WP_208274084.1">
    <property type="nucleotide sequence ID" value="NZ_BAAAGM010000139.1"/>
</dbReference>
<feature type="binding site" evidence="6">
    <location>
        <begin position="175"/>
        <end position="179"/>
    </location>
    <ligand>
        <name>ATP</name>
        <dbReference type="ChEBI" id="CHEBI:30616"/>
    </ligand>
</feature>
<dbReference type="GO" id="GO:0008776">
    <property type="term" value="F:acetate kinase activity"/>
    <property type="evidence" value="ECO:0007669"/>
    <property type="project" value="UniProtKB-EC"/>
</dbReference>
<feature type="binding site" evidence="6">
    <location>
        <begin position="248"/>
        <end position="250"/>
    </location>
    <ligand>
        <name>ATP</name>
        <dbReference type="ChEBI" id="CHEBI:30616"/>
    </ligand>
</feature>
<feature type="binding site" evidence="6">
    <location>
        <position position="349"/>
    </location>
    <ligand>
        <name>Mg(2+)</name>
        <dbReference type="ChEBI" id="CHEBI:18420"/>
    </ligand>
</feature>
<name>A0ABS3RFQ5_9ACTN</name>
<dbReference type="PANTHER" id="PTHR21060:SF15">
    <property type="entry name" value="ACETATE KINASE-RELATED"/>
    <property type="match status" value="1"/>
</dbReference>
<evidence type="ECO:0000256" key="4">
    <source>
        <dbReference type="ARBA" id="ARBA00022777"/>
    </source>
</evidence>
<evidence type="ECO:0000256" key="2">
    <source>
        <dbReference type="ARBA" id="ARBA00022679"/>
    </source>
</evidence>
<accession>A0ABS3RFQ5</accession>
<dbReference type="InterPro" id="IPR004372">
    <property type="entry name" value="Ac/propionate_kinase"/>
</dbReference>
<keyword evidence="6" id="KW-0963">Cytoplasm</keyword>
<dbReference type="Pfam" id="PF00871">
    <property type="entry name" value="Acetate_kinase"/>
    <property type="match status" value="1"/>
</dbReference>
<dbReference type="Proteomes" id="UP000666915">
    <property type="component" value="Unassembled WGS sequence"/>
</dbReference>
<dbReference type="Gene3D" id="3.30.420.40">
    <property type="match status" value="2"/>
</dbReference>
<keyword evidence="9" id="KW-1185">Reference proteome</keyword>
<dbReference type="NCBIfam" id="TIGR00016">
    <property type="entry name" value="ackA"/>
    <property type="match status" value="1"/>
</dbReference>
<evidence type="ECO:0000313" key="9">
    <source>
        <dbReference type="Proteomes" id="UP000666915"/>
    </source>
</evidence>
<feature type="site" description="Transition state stabilizer" evidence="6">
    <location>
        <position position="147"/>
    </location>
</feature>
<evidence type="ECO:0000256" key="1">
    <source>
        <dbReference type="ARBA" id="ARBA00008748"/>
    </source>
</evidence>
<sequence length="364" mass="37959">MRVLTVNPGSSSVKLSLLEADDTTSVHIELPTGGADREAERVIASVARLPRPDAVGIRFVHGGRDYTRPVLIDDEVAKRLYHLADLAPLHQPLSLYALGEISRALPDVPAVACFDTAFHATLPDAAATYALPAEWRERFGLRRYGFHGLSHAYAARRAAELLGACPAVPRMVVCHLGSGASLAALANGRSVDTTMGFTPQEGLVMATRAGSIDPGIPLWLLAHGVPAGEVADALEHRSGLRALAGTGDMRRLRSRAAAGDEVAVAALAVYHHRLRACAAAMVAALGGLDALVFTGGVGEHDPVTRRRLAADLGFLGVEVDPDRNAVTGADTVISPPGAAVAAVVVTAREDLEIAAATRSDLGGT</sequence>
<feature type="binding site" evidence="6">
    <location>
        <begin position="296"/>
        <end position="300"/>
    </location>
    <ligand>
        <name>ATP</name>
        <dbReference type="ChEBI" id="CHEBI:30616"/>
    </ligand>
</feature>
<reference evidence="8 9" key="1">
    <citation type="submission" date="2021-03" db="EMBL/GenBank/DDBJ databases">
        <authorList>
            <person name="Kanchanasin P."/>
            <person name="Saeng-In P."/>
            <person name="Phongsopitanun W."/>
            <person name="Yuki M."/>
            <person name="Kudo T."/>
            <person name="Ohkuma M."/>
            <person name="Tanasupawat S."/>
        </authorList>
    </citation>
    <scope>NUCLEOTIDE SEQUENCE [LARGE SCALE GENOMIC DNA]</scope>
    <source>
        <strain evidence="8 9">L46</strain>
    </source>
</reference>
<dbReference type="PROSITE" id="PS01076">
    <property type="entry name" value="ACETATE_KINASE_2"/>
    <property type="match status" value="1"/>
</dbReference>
<evidence type="ECO:0000256" key="3">
    <source>
        <dbReference type="ARBA" id="ARBA00022741"/>
    </source>
</evidence>
<evidence type="ECO:0000256" key="6">
    <source>
        <dbReference type="HAMAP-Rule" id="MF_00020"/>
    </source>
</evidence>
<dbReference type="PROSITE" id="PS01075">
    <property type="entry name" value="ACETATE_KINASE_1"/>
    <property type="match status" value="1"/>
</dbReference>
<dbReference type="PIRSF" id="PIRSF000722">
    <property type="entry name" value="Acetate_prop_kin"/>
    <property type="match status" value="1"/>
</dbReference>
<feature type="active site" description="Proton donor/acceptor" evidence="6">
    <location>
        <position position="115"/>
    </location>
</feature>
<keyword evidence="6" id="KW-0460">Magnesium</keyword>
<organism evidence="8 9">
    <name type="scientific">Actinomadura nitritigenes</name>
    <dbReference type="NCBI Taxonomy" id="134602"/>
    <lineage>
        <taxon>Bacteria</taxon>
        <taxon>Bacillati</taxon>
        <taxon>Actinomycetota</taxon>
        <taxon>Actinomycetes</taxon>
        <taxon>Streptosporangiales</taxon>
        <taxon>Thermomonosporaceae</taxon>
        <taxon>Actinomadura</taxon>
    </lineage>
</organism>
<comment type="catalytic activity">
    <reaction evidence="6">
        <text>acetate + ATP = acetyl phosphate + ADP</text>
        <dbReference type="Rhea" id="RHEA:11352"/>
        <dbReference type="ChEBI" id="CHEBI:22191"/>
        <dbReference type="ChEBI" id="CHEBI:30089"/>
        <dbReference type="ChEBI" id="CHEBI:30616"/>
        <dbReference type="ChEBI" id="CHEBI:456216"/>
        <dbReference type="EC" id="2.7.2.1"/>
    </reaction>
</comment>
<comment type="function">
    <text evidence="6">Catalyzes the formation of acetyl phosphate from acetate and ATP. Can also catalyze the reverse reaction.</text>
</comment>
<feature type="binding site" evidence="6">
    <location>
        <position position="58"/>
    </location>
    <ligand>
        <name>substrate</name>
    </ligand>
</feature>
<dbReference type="InterPro" id="IPR023865">
    <property type="entry name" value="Aliphatic_acid_kinase_CS"/>
</dbReference>
<dbReference type="EMBL" id="JAGEOK010000060">
    <property type="protein sequence ID" value="MBO2445071.1"/>
    <property type="molecule type" value="Genomic_DNA"/>
</dbReference>
<protein>
    <recommendedName>
        <fullName evidence="6">Acetate kinase</fullName>
        <ecNumber evidence="6">2.7.2.1</ecNumber>
    </recommendedName>
    <alternativeName>
        <fullName evidence="6">Acetokinase</fullName>
    </alternativeName>
</protein>
<keyword evidence="3 6" id="KW-0547">Nucleotide-binding</keyword>
<feature type="binding site" evidence="6">
    <location>
        <position position="14"/>
    </location>
    <ligand>
        <name>ATP</name>
        <dbReference type="ChEBI" id="CHEBI:30616"/>
    </ligand>
</feature>
<keyword evidence="6" id="KW-0479">Metal-binding</keyword>
<comment type="subunit">
    <text evidence="6">Homodimer.</text>
</comment>